<evidence type="ECO:0000256" key="3">
    <source>
        <dbReference type="ARBA" id="ARBA00022634"/>
    </source>
</evidence>
<evidence type="ECO:0000256" key="1">
    <source>
        <dbReference type="ARBA" id="ARBA00001936"/>
    </source>
</evidence>
<evidence type="ECO:0000256" key="11">
    <source>
        <dbReference type="ARBA" id="ARBA00023239"/>
    </source>
</evidence>
<dbReference type="Pfam" id="PF14791">
    <property type="entry name" value="DNA_pol_B_thumb"/>
    <property type="match status" value="1"/>
</dbReference>
<keyword evidence="4 14" id="KW-0808">Transferase</keyword>
<evidence type="ECO:0000256" key="6">
    <source>
        <dbReference type="ARBA" id="ARBA00022705"/>
    </source>
</evidence>
<comment type="catalytic activity">
    <reaction evidence="12 14">
        <text>DNA(n) + a 2'-deoxyribonucleoside 5'-triphosphate = DNA(n+1) + diphosphate</text>
        <dbReference type="Rhea" id="RHEA:22508"/>
        <dbReference type="Rhea" id="RHEA-COMP:17339"/>
        <dbReference type="Rhea" id="RHEA-COMP:17340"/>
        <dbReference type="ChEBI" id="CHEBI:33019"/>
        <dbReference type="ChEBI" id="CHEBI:61560"/>
        <dbReference type="ChEBI" id="CHEBI:173112"/>
        <dbReference type="EC" id="2.7.7.7"/>
    </reaction>
</comment>
<dbReference type="EMBL" id="BDGG01000001">
    <property type="protein sequence ID" value="GAU90006.1"/>
    <property type="molecule type" value="Genomic_DNA"/>
</dbReference>
<dbReference type="InterPro" id="IPR001357">
    <property type="entry name" value="BRCT_dom"/>
</dbReference>
<proteinExistence type="inferred from homology"/>
<feature type="compositionally biased region" description="Basic and acidic residues" evidence="15">
    <location>
        <begin position="195"/>
        <end position="207"/>
    </location>
</feature>
<evidence type="ECO:0000256" key="8">
    <source>
        <dbReference type="ARBA" id="ARBA00022932"/>
    </source>
</evidence>
<dbReference type="GO" id="GO:0046872">
    <property type="term" value="F:metal ion binding"/>
    <property type="evidence" value="ECO:0007669"/>
    <property type="project" value="UniProtKB-UniRule"/>
</dbReference>
<dbReference type="Gene3D" id="3.40.50.10190">
    <property type="entry name" value="BRCT domain"/>
    <property type="match status" value="1"/>
</dbReference>
<name>A0A1D1UJX5_RAMVA</name>
<dbReference type="InterPro" id="IPR018944">
    <property type="entry name" value="DNA_pol_lambd_fingers_domain"/>
</dbReference>
<accession>A0A1D1UJX5</accession>
<keyword evidence="5 14" id="KW-0548">Nucleotidyltransferase</keyword>
<feature type="compositionally biased region" description="Acidic residues" evidence="15">
    <location>
        <begin position="233"/>
        <end position="253"/>
    </location>
</feature>
<evidence type="ECO:0000256" key="12">
    <source>
        <dbReference type="ARBA" id="ARBA00049244"/>
    </source>
</evidence>
<evidence type="ECO:0000256" key="5">
    <source>
        <dbReference type="ARBA" id="ARBA00022695"/>
    </source>
</evidence>
<dbReference type="InterPro" id="IPR002054">
    <property type="entry name" value="DNA-dir_DNA_pol_X"/>
</dbReference>
<keyword evidence="11" id="KW-0456">Lyase</keyword>
<dbReference type="CDD" id="cd00141">
    <property type="entry name" value="NT_POLXc"/>
    <property type="match status" value="1"/>
</dbReference>
<dbReference type="GO" id="GO:0003887">
    <property type="term" value="F:DNA-directed DNA polymerase activity"/>
    <property type="evidence" value="ECO:0007669"/>
    <property type="project" value="UniProtKB-UniRule"/>
</dbReference>
<keyword evidence="16" id="KW-1133">Transmembrane helix</keyword>
<dbReference type="Gene3D" id="3.30.460.10">
    <property type="entry name" value="Beta Polymerase, domain 2"/>
    <property type="match status" value="1"/>
</dbReference>
<dbReference type="Pfam" id="PF10391">
    <property type="entry name" value="DNA_pol_lambd_f"/>
    <property type="match status" value="1"/>
</dbReference>
<dbReference type="InterPro" id="IPR043519">
    <property type="entry name" value="NT_sf"/>
</dbReference>
<dbReference type="Gene3D" id="3.30.210.10">
    <property type="entry name" value="DNA polymerase, thumb domain"/>
    <property type="match status" value="1"/>
</dbReference>
<keyword evidence="7 14" id="KW-0227">DNA damage</keyword>
<feature type="region of interest" description="Disordered" evidence="15">
    <location>
        <begin position="179"/>
        <end position="269"/>
    </location>
</feature>
<comment type="function">
    <text evidence="14">DNA polymerase that functions in several pathways of DNA repair. Involved in base excision repair (BER) responsible for repair of lesions that give rise to abasic (AP) sites in DNA. Also contributes to DNA double-strand break repair by non-homologous end joining and homologous recombination. Has both template-dependent and template-independent (terminal transferase) DNA polymerase activities. Has also a 5'-deoxyribose-5-phosphate lyase (dRP lyase) activity.</text>
</comment>
<dbReference type="Gene3D" id="1.10.150.110">
    <property type="entry name" value="DNA polymerase beta, N-terminal domain-like"/>
    <property type="match status" value="1"/>
</dbReference>
<evidence type="ECO:0000256" key="4">
    <source>
        <dbReference type="ARBA" id="ARBA00022679"/>
    </source>
</evidence>
<keyword evidence="6" id="KW-0235">DNA replication</keyword>
<keyword evidence="10 14" id="KW-0234">DNA repair</keyword>
<dbReference type="PROSITE" id="PS50172">
    <property type="entry name" value="BRCT"/>
    <property type="match status" value="1"/>
</dbReference>
<keyword evidence="9" id="KW-0238">DNA-binding</keyword>
<dbReference type="SUPFAM" id="SSF52113">
    <property type="entry name" value="BRCT domain"/>
    <property type="match status" value="1"/>
</dbReference>
<evidence type="ECO:0000256" key="16">
    <source>
        <dbReference type="SAM" id="Phobius"/>
    </source>
</evidence>
<evidence type="ECO:0000313" key="19">
    <source>
        <dbReference type="Proteomes" id="UP000186922"/>
    </source>
</evidence>
<dbReference type="STRING" id="947166.A0A1D1UJX5"/>
<dbReference type="SUPFAM" id="SSF81585">
    <property type="entry name" value="PsbU/PolX domain-like"/>
    <property type="match status" value="1"/>
</dbReference>
<keyword evidence="19" id="KW-1185">Reference proteome</keyword>
<dbReference type="EC" id="2.7.7.7" evidence="14"/>
<keyword evidence="8 14" id="KW-0239">DNA-directed DNA polymerase</keyword>
<dbReference type="SMART" id="SM00483">
    <property type="entry name" value="POLXc"/>
    <property type="match status" value="1"/>
</dbReference>
<feature type="transmembrane region" description="Helical" evidence="16">
    <location>
        <begin position="536"/>
        <end position="555"/>
    </location>
</feature>
<evidence type="ECO:0000256" key="9">
    <source>
        <dbReference type="ARBA" id="ARBA00023125"/>
    </source>
</evidence>
<keyword evidence="16" id="KW-0472">Membrane</keyword>
<evidence type="ECO:0000259" key="17">
    <source>
        <dbReference type="PROSITE" id="PS50172"/>
    </source>
</evidence>
<protein>
    <recommendedName>
        <fullName evidence="14">DNA polymerase</fullName>
        <ecNumber evidence="14">2.7.7.7</ecNumber>
    </recommendedName>
</protein>
<feature type="active site" description="Nucleophile; Schiff-base intermediate with DNA; for 5'-dRP lyase activity" evidence="13">
    <location>
        <position position="353"/>
    </location>
</feature>
<dbReference type="PANTHER" id="PTHR11276:SF28">
    <property type="entry name" value="DNA POLYMERASE LAMBDA"/>
    <property type="match status" value="1"/>
</dbReference>
<dbReference type="FunFam" id="3.30.460.10:FF:000020">
    <property type="entry name" value="DNA polymerase lambda"/>
    <property type="match status" value="1"/>
</dbReference>
<dbReference type="Proteomes" id="UP000186922">
    <property type="component" value="Unassembled WGS sequence"/>
</dbReference>
<keyword evidence="16" id="KW-0812">Transmembrane</keyword>
<dbReference type="InterPro" id="IPR037160">
    <property type="entry name" value="DNA_Pol_thumb_sf"/>
</dbReference>
<gene>
    <name evidence="18" type="primary">RvY_02488-1</name>
    <name evidence="18" type="synonym">RvY_02488.1</name>
    <name evidence="18" type="ORF">RvY_02488</name>
</gene>
<reference evidence="18 19" key="1">
    <citation type="journal article" date="2016" name="Nat. Commun.">
        <title>Extremotolerant tardigrade genome and improved radiotolerance of human cultured cells by tardigrade-unique protein.</title>
        <authorList>
            <person name="Hashimoto T."/>
            <person name="Horikawa D.D."/>
            <person name="Saito Y."/>
            <person name="Kuwahara H."/>
            <person name="Kozuka-Hata H."/>
            <person name="Shin-I T."/>
            <person name="Minakuchi Y."/>
            <person name="Ohishi K."/>
            <person name="Motoyama A."/>
            <person name="Aizu T."/>
            <person name="Enomoto A."/>
            <person name="Kondo K."/>
            <person name="Tanaka S."/>
            <person name="Hara Y."/>
            <person name="Koshikawa S."/>
            <person name="Sagara H."/>
            <person name="Miura T."/>
            <person name="Yokobori S."/>
            <person name="Miyagawa K."/>
            <person name="Suzuki Y."/>
            <person name="Kubo T."/>
            <person name="Oyama M."/>
            <person name="Kohara Y."/>
            <person name="Fujiyama A."/>
            <person name="Arakawa K."/>
            <person name="Katayama T."/>
            <person name="Toyoda A."/>
            <person name="Kunieda T."/>
        </authorList>
    </citation>
    <scope>NUCLEOTIDE SEQUENCE [LARGE SCALE GENOMIC DNA]</scope>
    <source>
        <strain evidence="18 19">YOKOZUNA-1</strain>
    </source>
</reference>
<feature type="domain" description="BRCT" evidence="17">
    <location>
        <begin position="46"/>
        <end position="155"/>
    </location>
</feature>
<dbReference type="Pfam" id="PF14792">
    <property type="entry name" value="DNA_pol_B_palm"/>
    <property type="match status" value="1"/>
</dbReference>
<sequence length="618" mass="69143">MYKERKVRNRVIAAAEAKSPPLPPVSGSSTITPTIRKSGSIEEKKTGKKFLEGATIGILPLNNCNARVTLLSERITEFGGVPLPYRKNTMMSFDKATHIVVNFETPIKDIVTFCRTDADKAFLRDSLPKIKYVRCKWLSESFTKGVRMSEDDYSINALLQEEITRAEVQEHLHKYRRSTSFRDATVPSNSQRETNLAKKDGEAKIADKSQPPKSSGTVSPADVSSGWKRNLNEDDSSDYEDSSGEVSDEEEDLDSSREKETLVRSGSGSFTVSDSLKEKYICAQASSSGTKNLNEHLTVPLEKLMNTHKSQGQEFRAMAYGKAISALRNFPKKIQRAEDVGSLRNIGGSILSKITEILENGTCQKVDNLCVDDEVNKAIALFCNIHGVSSKTAIKWASAKLRTLEELSTKVTLNRAQVIGLKHYHDFLDRIPRSEVEEIEKTVKGAALDLQKGLEIVTCGSYRRGKPTCGDVDILISHPDGKSHRNLFGPLLEKLRTSEFLTDDLSISEESSQKKYLGVCRLPKEDSKFRRLDIIVVPYCEFGCALLYFTGSAYFNRSMRAYAHKLSMTLSHHSLNRNVVRMKKVKISDGEPFPNLTTEKAIFECMGLPYREPADRDH</sequence>
<dbReference type="SUPFAM" id="SSF81301">
    <property type="entry name" value="Nucleotidyltransferase"/>
    <property type="match status" value="1"/>
</dbReference>
<dbReference type="Pfam" id="PF14716">
    <property type="entry name" value="HHH_8"/>
    <property type="match status" value="1"/>
</dbReference>
<comment type="cofactor">
    <cofactor evidence="1">
        <name>Mn(2+)</name>
        <dbReference type="ChEBI" id="CHEBI:29035"/>
    </cofactor>
</comment>
<dbReference type="PANTHER" id="PTHR11276">
    <property type="entry name" value="DNA POLYMERASE TYPE-X FAMILY MEMBER"/>
    <property type="match status" value="1"/>
</dbReference>
<evidence type="ECO:0000256" key="10">
    <source>
        <dbReference type="ARBA" id="ARBA00023204"/>
    </source>
</evidence>
<dbReference type="PROSITE" id="PS00522">
    <property type="entry name" value="DNA_POLYMERASE_X"/>
    <property type="match status" value="1"/>
</dbReference>
<dbReference type="InterPro" id="IPR028207">
    <property type="entry name" value="DNA_pol_B_palm_palm"/>
</dbReference>
<dbReference type="PRINTS" id="PR00870">
    <property type="entry name" value="DNAPOLXBETA"/>
</dbReference>
<keyword evidence="14" id="KW-0539">Nucleus</keyword>
<evidence type="ECO:0000313" key="18">
    <source>
        <dbReference type="EMBL" id="GAU90006.1"/>
    </source>
</evidence>
<dbReference type="InterPro" id="IPR027421">
    <property type="entry name" value="DNA_pol_lamdba_lyase_dom_sf"/>
</dbReference>
<dbReference type="InterPro" id="IPR036420">
    <property type="entry name" value="BRCT_dom_sf"/>
</dbReference>
<evidence type="ECO:0000256" key="14">
    <source>
        <dbReference type="RuleBase" id="RU366014"/>
    </source>
</evidence>
<dbReference type="GO" id="GO:0005634">
    <property type="term" value="C:nucleus"/>
    <property type="evidence" value="ECO:0007669"/>
    <property type="project" value="UniProtKB-SubCell"/>
</dbReference>
<dbReference type="GO" id="GO:0003677">
    <property type="term" value="F:DNA binding"/>
    <property type="evidence" value="ECO:0007669"/>
    <property type="project" value="UniProtKB-UniRule"/>
</dbReference>
<comment type="similarity">
    <text evidence="2 14">Belongs to the DNA polymerase type-X family.</text>
</comment>
<comment type="subcellular location">
    <subcellularLocation>
        <location evidence="14">Nucleus</location>
    </subcellularLocation>
</comment>
<dbReference type="InterPro" id="IPR002008">
    <property type="entry name" value="DNA_pol_X_beta-like"/>
</dbReference>
<dbReference type="GO" id="GO:0016829">
    <property type="term" value="F:lyase activity"/>
    <property type="evidence" value="ECO:0007669"/>
    <property type="project" value="UniProtKB-KW"/>
</dbReference>
<dbReference type="InterPro" id="IPR022312">
    <property type="entry name" value="DNA_pol_X"/>
</dbReference>
<dbReference type="GO" id="GO:0006303">
    <property type="term" value="P:double-strand break repair via nonhomologous end joining"/>
    <property type="evidence" value="ECO:0007669"/>
    <property type="project" value="TreeGrafter"/>
</dbReference>
<keyword evidence="3" id="KW-0237">DNA synthesis</keyword>
<dbReference type="PRINTS" id="PR00869">
    <property type="entry name" value="DNAPOLX"/>
</dbReference>
<comment type="caution">
    <text evidence="18">The sequence shown here is derived from an EMBL/GenBank/DDBJ whole genome shotgun (WGS) entry which is preliminary data.</text>
</comment>
<evidence type="ECO:0000256" key="7">
    <source>
        <dbReference type="ARBA" id="ARBA00022763"/>
    </source>
</evidence>
<evidence type="ECO:0000256" key="13">
    <source>
        <dbReference type="PIRSR" id="PIRSR622312-50"/>
    </source>
</evidence>
<dbReference type="InterPro" id="IPR019843">
    <property type="entry name" value="DNA_pol-X_BS"/>
</dbReference>
<dbReference type="OrthoDB" id="205514at2759"/>
<dbReference type="AlphaFoldDB" id="A0A1D1UJX5"/>
<dbReference type="GO" id="GO:0006260">
    <property type="term" value="P:DNA replication"/>
    <property type="evidence" value="ECO:0007669"/>
    <property type="project" value="UniProtKB-KW"/>
</dbReference>
<dbReference type="Gene3D" id="1.10.150.20">
    <property type="entry name" value="5' to 3' exonuclease, C-terminal subdomain"/>
    <property type="match status" value="1"/>
</dbReference>
<organism evidence="18 19">
    <name type="scientific">Ramazzottius varieornatus</name>
    <name type="common">Water bear</name>
    <name type="synonym">Tardigrade</name>
    <dbReference type="NCBI Taxonomy" id="947166"/>
    <lineage>
        <taxon>Eukaryota</taxon>
        <taxon>Metazoa</taxon>
        <taxon>Ecdysozoa</taxon>
        <taxon>Tardigrada</taxon>
        <taxon>Eutardigrada</taxon>
        <taxon>Parachela</taxon>
        <taxon>Hypsibioidea</taxon>
        <taxon>Ramazzottiidae</taxon>
        <taxon>Ramazzottius</taxon>
    </lineage>
</organism>
<evidence type="ECO:0000256" key="2">
    <source>
        <dbReference type="ARBA" id="ARBA00008323"/>
    </source>
</evidence>
<evidence type="ECO:0000256" key="15">
    <source>
        <dbReference type="SAM" id="MobiDB-lite"/>
    </source>
</evidence>
<dbReference type="FunFam" id="1.10.150.110:FF:000005">
    <property type="entry name" value="DNA polymerase POL4"/>
    <property type="match status" value="1"/>
</dbReference>
<dbReference type="InterPro" id="IPR029398">
    <property type="entry name" value="PolB_thumb"/>
</dbReference>
<dbReference type="InterPro" id="IPR010996">
    <property type="entry name" value="HHH_MUS81"/>
</dbReference>
<dbReference type="SUPFAM" id="SSF47802">
    <property type="entry name" value="DNA polymerase beta, N-terminal domain-like"/>
    <property type="match status" value="1"/>
</dbReference>